<dbReference type="STRING" id="1245469.S58_23890"/>
<dbReference type="CDD" id="cd04301">
    <property type="entry name" value="NAT_SF"/>
    <property type="match status" value="1"/>
</dbReference>
<protein>
    <submittedName>
        <fullName evidence="2">Acyl-CoA N-acyltransferases</fullName>
    </submittedName>
</protein>
<dbReference type="OrthoDB" id="8230331at2"/>
<dbReference type="SUPFAM" id="SSF55729">
    <property type="entry name" value="Acyl-CoA N-acyltransferases (Nat)"/>
    <property type="match status" value="1"/>
</dbReference>
<dbReference type="PROSITE" id="PS51186">
    <property type="entry name" value="GNAT"/>
    <property type="match status" value="1"/>
</dbReference>
<dbReference type="HOGENOM" id="CLU_1709737_0_0_5"/>
<keyword evidence="2" id="KW-0808">Transferase</keyword>
<feature type="domain" description="N-acetyltransferase" evidence="1">
    <location>
        <begin position="15"/>
        <end position="152"/>
    </location>
</feature>
<dbReference type="GO" id="GO:0016747">
    <property type="term" value="F:acyltransferase activity, transferring groups other than amino-acyl groups"/>
    <property type="evidence" value="ECO:0007669"/>
    <property type="project" value="InterPro"/>
</dbReference>
<keyword evidence="3" id="KW-1185">Reference proteome</keyword>
<dbReference type="Proteomes" id="UP000011841">
    <property type="component" value="Chromosome"/>
</dbReference>
<dbReference type="Gene3D" id="3.40.630.30">
    <property type="match status" value="1"/>
</dbReference>
<reference evidence="2 3" key="1">
    <citation type="journal article" date="2013" name="Appl. Environ. Microbiol.">
        <title>Genome analysis suggests that the soil oligotrophic bacterium Agromonas oligotrophica (Bradyrhizobium oligotrophicum) is a nitrogen-fixing symbiont of Aeschynomene indica.</title>
        <authorList>
            <person name="Okubo T."/>
            <person name="Fukushima S."/>
            <person name="Itakura M."/>
            <person name="Oshima K."/>
            <person name="Longtonglang A."/>
            <person name="Teaumroong N."/>
            <person name="Mitsui H."/>
            <person name="Hattori M."/>
            <person name="Hattori R."/>
            <person name="Hattori T."/>
            <person name="Minamisawa K."/>
        </authorList>
    </citation>
    <scope>NUCLEOTIDE SEQUENCE [LARGE SCALE GENOMIC DNA]</scope>
    <source>
        <strain evidence="2 3">S58</strain>
    </source>
</reference>
<dbReference type="GeneID" id="301816284"/>
<dbReference type="PATRIC" id="fig|1245469.3.peg.2447"/>
<accession>M4ZQA0</accession>
<dbReference type="InterPro" id="IPR016181">
    <property type="entry name" value="Acyl_CoA_acyltransferase"/>
</dbReference>
<sequence length="153" mass="17387">MPSQIRRRERSFRIGEVDACEPDVLDTLKDLHARTFLDQAPLPDFEIGHWWITTEGEQPVAFAGMIPSAMGIGIGYLSRVGVVRELCGHGLQRRMMRAIEQRARRSGLYCIVSDTTSNIVSANNFIRCGYVLFQPSRPWAWGNSLYWRKMIGG</sequence>
<evidence type="ECO:0000313" key="3">
    <source>
        <dbReference type="Proteomes" id="UP000011841"/>
    </source>
</evidence>
<evidence type="ECO:0000313" key="2">
    <source>
        <dbReference type="EMBL" id="BAM88395.1"/>
    </source>
</evidence>
<organism evidence="2 3">
    <name type="scientific">Bradyrhizobium oligotrophicum S58</name>
    <dbReference type="NCBI Taxonomy" id="1245469"/>
    <lineage>
        <taxon>Bacteria</taxon>
        <taxon>Pseudomonadati</taxon>
        <taxon>Pseudomonadota</taxon>
        <taxon>Alphaproteobacteria</taxon>
        <taxon>Hyphomicrobiales</taxon>
        <taxon>Nitrobacteraceae</taxon>
        <taxon>Bradyrhizobium</taxon>
    </lineage>
</organism>
<evidence type="ECO:0000259" key="1">
    <source>
        <dbReference type="PROSITE" id="PS51186"/>
    </source>
</evidence>
<gene>
    <name evidence="2" type="ORF">S58_23890</name>
</gene>
<dbReference type="RefSeq" id="WP_015665518.1">
    <property type="nucleotide sequence ID" value="NC_020453.1"/>
</dbReference>
<dbReference type="InterPro" id="IPR000182">
    <property type="entry name" value="GNAT_dom"/>
</dbReference>
<dbReference type="Pfam" id="PF00583">
    <property type="entry name" value="Acetyltransf_1"/>
    <property type="match status" value="1"/>
</dbReference>
<dbReference type="KEGG" id="aol:S58_23890"/>
<dbReference type="AlphaFoldDB" id="M4ZQA0"/>
<proteinExistence type="predicted"/>
<keyword evidence="2" id="KW-0012">Acyltransferase</keyword>
<dbReference type="EMBL" id="AP012603">
    <property type="protein sequence ID" value="BAM88395.1"/>
    <property type="molecule type" value="Genomic_DNA"/>
</dbReference>
<name>M4ZQA0_9BRAD</name>
<dbReference type="eggNOG" id="COG1246">
    <property type="taxonomic scope" value="Bacteria"/>
</dbReference>